<proteinExistence type="predicted"/>
<protein>
    <submittedName>
        <fullName evidence="2">Uncharacterized protein</fullName>
    </submittedName>
</protein>
<name>A0A8S5TI23_9CAUD</name>
<evidence type="ECO:0000256" key="1">
    <source>
        <dbReference type="SAM" id="MobiDB-lite"/>
    </source>
</evidence>
<dbReference type="EMBL" id="BK032829">
    <property type="protein sequence ID" value="DAF62889.1"/>
    <property type="molecule type" value="Genomic_DNA"/>
</dbReference>
<organism evidence="2">
    <name type="scientific">Myoviridae sp. ctYGJ17</name>
    <dbReference type="NCBI Taxonomy" id="2827692"/>
    <lineage>
        <taxon>Viruses</taxon>
        <taxon>Duplodnaviria</taxon>
        <taxon>Heunggongvirae</taxon>
        <taxon>Uroviricota</taxon>
        <taxon>Caudoviricetes</taxon>
    </lineage>
</organism>
<sequence>MVHGLTGPCRCKGQRGLFPFREDMTGKNDSEPRRRERQTRIGEV</sequence>
<feature type="region of interest" description="Disordered" evidence="1">
    <location>
        <begin position="20"/>
        <end position="44"/>
    </location>
</feature>
<accession>A0A8S5TI23</accession>
<evidence type="ECO:0000313" key="2">
    <source>
        <dbReference type="EMBL" id="DAF62889.1"/>
    </source>
</evidence>
<reference evidence="2" key="1">
    <citation type="journal article" date="2021" name="Proc. Natl. Acad. Sci. U.S.A.">
        <title>A Catalog of Tens of Thousands of Viruses from Human Metagenomes Reveals Hidden Associations with Chronic Diseases.</title>
        <authorList>
            <person name="Tisza M.J."/>
            <person name="Buck C.B."/>
        </authorList>
    </citation>
    <scope>NUCLEOTIDE SEQUENCE</scope>
    <source>
        <strain evidence="2">CtYGJ17</strain>
    </source>
</reference>